<dbReference type="InterPro" id="IPR002637">
    <property type="entry name" value="RdgB/HAM1"/>
</dbReference>
<dbReference type="Proteomes" id="UP000050920">
    <property type="component" value="Unassembled WGS sequence"/>
</dbReference>
<dbReference type="SUPFAM" id="SSF52972">
    <property type="entry name" value="ITPase-like"/>
    <property type="match status" value="1"/>
</dbReference>
<dbReference type="GO" id="GO:0005829">
    <property type="term" value="C:cytosol"/>
    <property type="evidence" value="ECO:0007669"/>
    <property type="project" value="TreeGrafter"/>
</dbReference>
<dbReference type="GO" id="GO:0046872">
    <property type="term" value="F:metal ion binding"/>
    <property type="evidence" value="ECO:0007669"/>
    <property type="project" value="UniProtKB-KW"/>
</dbReference>
<keyword evidence="5 10" id="KW-0378">Hydrolase</keyword>
<gene>
    <name evidence="12" type="ORF">DY78_GL003102</name>
</gene>
<dbReference type="Pfam" id="PF01725">
    <property type="entry name" value="Ham1p_like"/>
    <property type="match status" value="1"/>
</dbReference>
<evidence type="ECO:0000256" key="7">
    <source>
        <dbReference type="ARBA" id="ARBA00023080"/>
    </source>
</evidence>
<evidence type="ECO:0000256" key="2">
    <source>
        <dbReference type="ARBA" id="ARBA00011738"/>
    </source>
</evidence>
<dbReference type="InterPro" id="IPR029001">
    <property type="entry name" value="ITPase-like_fam"/>
</dbReference>
<dbReference type="NCBIfam" id="TIGR00042">
    <property type="entry name" value="RdgB/HAM1 family non-canonical purine NTP pyrophosphatase"/>
    <property type="match status" value="1"/>
</dbReference>
<keyword evidence="4 10" id="KW-0547">Nucleotide-binding</keyword>
<evidence type="ECO:0000313" key="13">
    <source>
        <dbReference type="Proteomes" id="UP000050920"/>
    </source>
</evidence>
<evidence type="ECO:0000313" key="12">
    <source>
        <dbReference type="EMBL" id="KRO27584.1"/>
    </source>
</evidence>
<name>A0A0R2NT23_9LACO</name>
<evidence type="ECO:0000256" key="11">
    <source>
        <dbReference type="RuleBase" id="RU003781"/>
    </source>
</evidence>
<dbReference type="GO" id="GO:0035870">
    <property type="term" value="F:dITP diphosphatase activity"/>
    <property type="evidence" value="ECO:0007669"/>
    <property type="project" value="UniProtKB-UniRule"/>
</dbReference>
<dbReference type="Gene3D" id="3.90.950.10">
    <property type="match status" value="1"/>
</dbReference>
<reference evidence="12 13" key="1">
    <citation type="journal article" date="2015" name="Genome Announc.">
        <title>Expanding the biotechnology potential of lactobacilli through comparative genomics of 213 strains and associated genera.</title>
        <authorList>
            <person name="Sun Z."/>
            <person name="Harris H.M."/>
            <person name="McCann A."/>
            <person name="Guo C."/>
            <person name="Argimon S."/>
            <person name="Zhang W."/>
            <person name="Yang X."/>
            <person name="Jeffery I.B."/>
            <person name="Cooney J.C."/>
            <person name="Kagawa T.F."/>
            <person name="Liu W."/>
            <person name="Song Y."/>
            <person name="Salvetti E."/>
            <person name="Wrobel A."/>
            <person name="Rasinkangas P."/>
            <person name="Parkhill J."/>
            <person name="Rea M.C."/>
            <person name="O'Sullivan O."/>
            <person name="Ritari J."/>
            <person name="Douillard F.P."/>
            <person name="Paul Ross R."/>
            <person name="Yang R."/>
            <person name="Briner A.E."/>
            <person name="Felis G.E."/>
            <person name="de Vos W.M."/>
            <person name="Barrangou R."/>
            <person name="Klaenhammer T.R."/>
            <person name="Caufield P.W."/>
            <person name="Cui Y."/>
            <person name="Zhang H."/>
            <person name="O'Toole P.W."/>
        </authorList>
    </citation>
    <scope>NUCLEOTIDE SEQUENCE [LARGE SCALE GENOMIC DNA]</scope>
    <source>
        <strain evidence="12 13">DSM 21115</strain>
    </source>
</reference>
<keyword evidence="13" id="KW-1185">Reference proteome</keyword>
<dbReference type="FunFam" id="3.90.950.10:FF:000001">
    <property type="entry name" value="dITP/XTP pyrophosphatase"/>
    <property type="match status" value="1"/>
</dbReference>
<comment type="catalytic activity">
    <reaction evidence="9 10">
        <text>XTP + H2O = XMP + diphosphate + H(+)</text>
        <dbReference type="Rhea" id="RHEA:28610"/>
        <dbReference type="ChEBI" id="CHEBI:15377"/>
        <dbReference type="ChEBI" id="CHEBI:15378"/>
        <dbReference type="ChEBI" id="CHEBI:33019"/>
        <dbReference type="ChEBI" id="CHEBI:57464"/>
        <dbReference type="ChEBI" id="CHEBI:61314"/>
        <dbReference type="EC" id="3.6.1.66"/>
    </reaction>
</comment>
<keyword evidence="6 10" id="KW-0460">Magnesium</keyword>
<comment type="subunit">
    <text evidence="2 10">Homodimer.</text>
</comment>
<comment type="caution">
    <text evidence="10">Lacks conserved residue(s) required for the propagation of feature annotation.</text>
</comment>
<dbReference type="GO" id="GO:0009117">
    <property type="term" value="P:nucleotide metabolic process"/>
    <property type="evidence" value="ECO:0007669"/>
    <property type="project" value="UniProtKB-KW"/>
</dbReference>
<sequence>MNKMTKSLIIATNNPGKAREFGEMFQDYDIEIKTLADFPEIPEIKENGITFEENATKKVTTVVEATGLPAIADDSGLMVDALHGDPGVFSARYAGDHNDAANNAKLLANLGGVPEEKRTATFHTTLVALKPNGQKLVVNGELNGRILIAPRGDNGFGYDPLFWSDKYQKSLAQLSDAEKNSISHRGAALRNLMPKFDEWWGA</sequence>
<dbReference type="InterPro" id="IPR020922">
    <property type="entry name" value="dITP/XTP_pyrophosphatase"/>
</dbReference>
<dbReference type="EC" id="3.6.1.66" evidence="10"/>
<dbReference type="AlphaFoldDB" id="A0A0R2NT23"/>
<dbReference type="CDD" id="cd00515">
    <property type="entry name" value="HAM1"/>
    <property type="match status" value="1"/>
</dbReference>
<feature type="binding site" evidence="10">
    <location>
        <begin position="184"/>
        <end position="185"/>
    </location>
    <ligand>
        <name>substrate</name>
    </ligand>
</feature>
<evidence type="ECO:0000256" key="9">
    <source>
        <dbReference type="ARBA" id="ARBA00052017"/>
    </source>
</evidence>
<comment type="catalytic activity">
    <reaction evidence="8 10">
        <text>dITP + H2O = dIMP + diphosphate + H(+)</text>
        <dbReference type="Rhea" id="RHEA:28342"/>
        <dbReference type="ChEBI" id="CHEBI:15377"/>
        <dbReference type="ChEBI" id="CHEBI:15378"/>
        <dbReference type="ChEBI" id="CHEBI:33019"/>
        <dbReference type="ChEBI" id="CHEBI:61194"/>
        <dbReference type="ChEBI" id="CHEBI:61382"/>
        <dbReference type="EC" id="3.6.1.66"/>
    </reaction>
</comment>
<feature type="binding site" evidence="10">
    <location>
        <position position="179"/>
    </location>
    <ligand>
        <name>substrate</name>
    </ligand>
</feature>
<comment type="similarity">
    <text evidence="1 10 11">Belongs to the HAM1 NTPase family.</text>
</comment>
<proteinExistence type="inferred from homology"/>
<dbReference type="PANTHER" id="PTHR11067">
    <property type="entry name" value="INOSINE TRIPHOSPHATE PYROPHOSPHATASE/HAM1 PROTEIN"/>
    <property type="match status" value="1"/>
</dbReference>
<keyword evidence="3 10" id="KW-0479">Metal-binding</keyword>
<feature type="binding site" evidence="10">
    <location>
        <begin position="156"/>
        <end position="159"/>
    </location>
    <ligand>
        <name>substrate</name>
    </ligand>
</feature>
<dbReference type="GO" id="GO:0000166">
    <property type="term" value="F:nucleotide binding"/>
    <property type="evidence" value="ECO:0007669"/>
    <property type="project" value="UniProtKB-KW"/>
</dbReference>
<dbReference type="NCBIfam" id="NF011397">
    <property type="entry name" value="PRK14822.1"/>
    <property type="match status" value="1"/>
</dbReference>
<comment type="caution">
    <text evidence="12">The sequence shown here is derived from an EMBL/GenBank/DDBJ whole genome shotgun (WGS) entry which is preliminary data.</text>
</comment>
<dbReference type="GO" id="GO:0017111">
    <property type="term" value="F:ribonucleoside triphosphate phosphatase activity"/>
    <property type="evidence" value="ECO:0007669"/>
    <property type="project" value="InterPro"/>
</dbReference>
<comment type="catalytic activity">
    <reaction evidence="10">
        <text>ITP + H2O = IMP + diphosphate + H(+)</text>
        <dbReference type="Rhea" id="RHEA:29399"/>
        <dbReference type="ChEBI" id="CHEBI:15377"/>
        <dbReference type="ChEBI" id="CHEBI:15378"/>
        <dbReference type="ChEBI" id="CHEBI:33019"/>
        <dbReference type="ChEBI" id="CHEBI:58053"/>
        <dbReference type="ChEBI" id="CHEBI:61402"/>
        <dbReference type="EC" id="3.6.1.66"/>
    </reaction>
</comment>
<evidence type="ECO:0000256" key="1">
    <source>
        <dbReference type="ARBA" id="ARBA00008023"/>
    </source>
</evidence>
<dbReference type="GO" id="GO:0036222">
    <property type="term" value="F:XTP diphosphatase activity"/>
    <property type="evidence" value="ECO:0007669"/>
    <property type="project" value="UniProtKB-UniRule"/>
</dbReference>
<evidence type="ECO:0000256" key="4">
    <source>
        <dbReference type="ARBA" id="ARBA00022741"/>
    </source>
</evidence>
<dbReference type="HAMAP" id="MF_01405">
    <property type="entry name" value="Non_canon_purine_NTPase"/>
    <property type="match status" value="1"/>
</dbReference>
<feature type="binding site" evidence="10">
    <location>
        <position position="75"/>
    </location>
    <ligand>
        <name>substrate</name>
    </ligand>
</feature>
<evidence type="ECO:0000256" key="5">
    <source>
        <dbReference type="ARBA" id="ARBA00022801"/>
    </source>
</evidence>
<dbReference type="EMBL" id="AYGX02000074">
    <property type="protein sequence ID" value="KRO27584.1"/>
    <property type="molecule type" value="Genomic_DNA"/>
</dbReference>
<comment type="function">
    <text evidence="10">Pyrophosphatase that catalyzes the hydrolysis of nucleoside triphosphates to their monophosphate derivatives, with a high preference for the non-canonical purine nucleotides XTP (xanthosine triphosphate), dITP (deoxyinosine triphosphate) and ITP. Seems to function as a house-cleaning enzyme that removes non-canonical purine nucleotides from the nucleotide pool, thus preventing their incorporation into DNA/RNA and avoiding chromosomal lesions.</text>
</comment>
<dbReference type="GO" id="GO:0009146">
    <property type="term" value="P:purine nucleoside triphosphate catabolic process"/>
    <property type="evidence" value="ECO:0007669"/>
    <property type="project" value="UniProtKB-UniRule"/>
</dbReference>
<protein>
    <recommendedName>
        <fullName evidence="10">dITP/XTP pyrophosphatase</fullName>
        <ecNumber evidence="10">3.6.1.66</ecNumber>
    </recommendedName>
    <alternativeName>
        <fullName evidence="10">Non-canonical purine NTP pyrophosphatase</fullName>
    </alternativeName>
    <alternativeName>
        <fullName evidence="10">Non-standard purine NTP pyrophosphatase</fullName>
    </alternativeName>
    <alternativeName>
        <fullName evidence="10">Nucleoside-triphosphate diphosphatase</fullName>
    </alternativeName>
    <alternativeName>
        <fullName evidence="10">Nucleoside-triphosphate pyrophosphatase</fullName>
        <shortName evidence="10">NTPase</shortName>
    </alternativeName>
</protein>
<feature type="binding site" evidence="10">
    <location>
        <begin position="12"/>
        <end position="17"/>
    </location>
    <ligand>
        <name>substrate</name>
    </ligand>
</feature>
<feature type="binding site" evidence="10">
    <location>
        <position position="74"/>
    </location>
    <ligand>
        <name>Mg(2+)</name>
        <dbReference type="ChEBI" id="CHEBI:18420"/>
    </ligand>
</feature>
<evidence type="ECO:0000256" key="6">
    <source>
        <dbReference type="ARBA" id="ARBA00022842"/>
    </source>
</evidence>
<dbReference type="PANTHER" id="PTHR11067:SF9">
    <property type="entry name" value="INOSINE TRIPHOSPHATE PYROPHOSPHATASE"/>
    <property type="match status" value="1"/>
</dbReference>
<evidence type="ECO:0000256" key="3">
    <source>
        <dbReference type="ARBA" id="ARBA00022723"/>
    </source>
</evidence>
<accession>A0A0R2NT23</accession>
<feature type="active site" description="Proton acceptor" evidence="10">
    <location>
        <position position="74"/>
    </location>
</feature>
<keyword evidence="7 10" id="KW-0546">Nucleotide metabolism</keyword>
<comment type="cofactor">
    <cofactor evidence="10">
        <name>Mg(2+)</name>
        <dbReference type="ChEBI" id="CHEBI:18420"/>
    </cofactor>
    <text evidence="10">Binds 1 Mg(2+) ion per subunit.</text>
</comment>
<dbReference type="GO" id="GO:0036220">
    <property type="term" value="F:ITP diphosphatase activity"/>
    <property type="evidence" value="ECO:0007669"/>
    <property type="project" value="UniProtKB-UniRule"/>
</dbReference>
<evidence type="ECO:0000256" key="8">
    <source>
        <dbReference type="ARBA" id="ARBA00051875"/>
    </source>
</evidence>
<evidence type="ECO:0000256" key="10">
    <source>
        <dbReference type="HAMAP-Rule" id="MF_01405"/>
    </source>
</evidence>
<organism evidence="12 13">
    <name type="scientific">Lactiplantibacillus fabifermentans DSM 21115</name>
    <dbReference type="NCBI Taxonomy" id="1413187"/>
    <lineage>
        <taxon>Bacteria</taxon>
        <taxon>Bacillati</taxon>
        <taxon>Bacillota</taxon>
        <taxon>Bacilli</taxon>
        <taxon>Lactobacillales</taxon>
        <taxon>Lactobacillaceae</taxon>
        <taxon>Lactiplantibacillus</taxon>
    </lineage>
</organism>